<comment type="caution">
    <text evidence="1">The sequence shown here is derived from an EMBL/GenBank/DDBJ whole genome shotgun (WGS) entry which is preliminary data.</text>
</comment>
<dbReference type="Gene3D" id="1.20.120.450">
    <property type="entry name" value="dinb family like domain"/>
    <property type="match status" value="1"/>
</dbReference>
<dbReference type="InterPro" id="IPR011466">
    <property type="entry name" value="DUF1572"/>
</dbReference>
<sequence length="178" mass="20263">MSSIGSEYLGVVIKQLEALKSRAEEAFTQLSDEELHWKPSSESNNVAILIQHLSGNMNSRWSGFLTTDGEKNTRDRDKEFVDLCSTRESLMEQWNGGWKLLLETIKKLKEDDLQRIVILRNNPISVLGAIQIEIVHISNHIGQILYIGKQIKDSDWIILSIPKNGSKEFNNKVSAKDR</sequence>
<dbReference type="InterPro" id="IPR034660">
    <property type="entry name" value="DinB/YfiT-like"/>
</dbReference>
<dbReference type="SUPFAM" id="SSF109854">
    <property type="entry name" value="DinB/YfiT-like putative metalloenzymes"/>
    <property type="match status" value="1"/>
</dbReference>
<dbReference type="RefSeq" id="WP_148954478.1">
    <property type="nucleotide sequence ID" value="NZ_VTEG01000012.1"/>
</dbReference>
<protein>
    <submittedName>
        <fullName evidence="1">DUF1572 domain-containing protein</fullName>
    </submittedName>
</protein>
<dbReference type="Pfam" id="PF07609">
    <property type="entry name" value="DUF1572"/>
    <property type="match status" value="1"/>
</dbReference>
<organism evidence="1 2">
    <name type="scientific">Rossellomorea vietnamensis</name>
    <dbReference type="NCBI Taxonomy" id="218284"/>
    <lineage>
        <taxon>Bacteria</taxon>
        <taxon>Bacillati</taxon>
        <taxon>Bacillota</taxon>
        <taxon>Bacilli</taxon>
        <taxon>Bacillales</taxon>
        <taxon>Bacillaceae</taxon>
        <taxon>Rossellomorea</taxon>
    </lineage>
</organism>
<name>A0A5D4MA33_9BACI</name>
<dbReference type="EMBL" id="VTEG01000012">
    <property type="protein sequence ID" value="TYR98287.1"/>
    <property type="molecule type" value="Genomic_DNA"/>
</dbReference>
<gene>
    <name evidence="1" type="ORF">FZC84_15365</name>
</gene>
<dbReference type="AlphaFoldDB" id="A0A5D4MA33"/>
<accession>A0A5D4MA33</accession>
<evidence type="ECO:0000313" key="2">
    <source>
        <dbReference type="Proteomes" id="UP000325182"/>
    </source>
</evidence>
<evidence type="ECO:0000313" key="1">
    <source>
        <dbReference type="EMBL" id="TYR98287.1"/>
    </source>
</evidence>
<proteinExistence type="predicted"/>
<dbReference type="Proteomes" id="UP000325182">
    <property type="component" value="Unassembled WGS sequence"/>
</dbReference>
<reference evidence="1 2" key="1">
    <citation type="submission" date="2019-08" db="EMBL/GenBank/DDBJ databases">
        <title>Bacillus genomes from the desert of Cuatro Cienegas, Coahuila.</title>
        <authorList>
            <person name="Olmedo-Alvarez G."/>
        </authorList>
    </citation>
    <scope>NUCLEOTIDE SEQUENCE [LARGE SCALE GENOMIC DNA]</scope>
    <source>
        <strain evidence="1 2">CH128b_4D</strain>
    </source>
</reference>